<evidence type="ECO:0000256" key="1">
    <source>
        <dbReference type="SAM" id="Phobius"/>
    </source>
</evidence>
<reference evidence="2" key="1">
    <citation type="submission" date="2021-10" db="EMBL/GenBank/DDBJ databases">
        <authorList>
            <person name="Piombo E."/>
        </authorList>
    </citation>
    <scope>NUCLEOTIDE SEQUENCE</scope>
</reference>
<dbReference type="Proteomes" id="UP000775872">
    <property type="component" value="Unassembled WGS sequence"/>
</dbReference>
<dbReference type="OrthoDB" id="3540210at2759"/>
<keyword evidence="1" id="KW-1133">Transmembrane helix</keyword>
<gene>
    <name evidence="2" type="ORF">CSOL1703_00001746</name>
</gene>
<evidence type="ECO:0000313" key="3">
    <source>
        <dbReference type="Proteomes" id="UP000775872"/>
    </source>
</evidence>
<comment type="caution">
    <text evidence="2">The sequence shown here is derived from an EMBL/GenBank/DDBJ whole genome shotgun (WGS) entry which is preliminary data.</text>
</comment>
<sequence>MADFQSGLWWDYSRPAGLQGTITLSMTQGNIFLSFLTIIVAISGASLWGIAAPLLHSFIVRRRRNKVEIFDIQQRVTLINSKSPMATIIDSLRIYMAWSKHEIPNLTSRTVTIVLPALLFWVGITAASIFTSKVAFSGDKGVLGLRRSNVCGIYAPTSDLSLKEKESLRRVLIKEMTAARNYAENFYLNSTASLSRSPYVTTSLPHTDSQVPCPLENHTRCALDISLRLESGLLDSHLMLGINAPTSDRIHFRAGTTCTVVNKGGLDKLSKTGSSRRYFLGGVMGKNYTYEYDQDFRSGGIGYFLSGYDSEWKPSVGLGINDSDTSIIILSGNNVRYRESIEDPFFWATDYNENSTAFISNNDANFMICADQYQFCNPVGDRCSPWSNSTALWGSVIPQSLELGFNEAQVATVTRLAWNIAWETGLTTALVVKILNSAALDASSKLMFNDVSLGISTDSQWIVEASRWFQIRLAFFQANVAAYIDVPSARLSQPITSLNDRPWLQDHFKLSHRQVDSLNAQCHTQLVRSSGEIQNFSFAGVLIILIVGSCLTIISYNMTGIMDACGRLLSGSEATNARQGDDKQHLLRMALNASGYPAIGEWKAGFLQVPVTSHREIVADLEVFERGLTLYPLKEGLTNRNSTSTYEEVELRERT</sequence>
<protein>
    <submittedName>
        <fullName evidence="2">Uncharacterized protein</fullName>
    </submittedName>
</protein>
<dbReference type="EMBL" id="CABFOC020000035">
    <property type="protein sequence ID" value="CAH0049788.1"/>
    <property type="molecule type" value="Genomic_DNA"/>
</dbReference>
<accession>A0A9N9Z644</accession>
<evidence type="ECO:0000313" key="2">
    <source>
        <dbReference type="EMBL" id="CAH0049788.1"/>
    </source>
</evidence>
<name>A0A9N9Z644_9HYPO</name>
<proteinExistence type="predicted"/>
<feature type="transmembrane region" description="Helical" evidence="1">
    <location>
        <begin position="536"/>
        <end position="558"/>
    </location>
</feature>
<feature type="transmembrane region" description="Helical" evidence="1">
    <location>
        <begin position="31"/>
        <end position="55"/>
    </location>
</feature>
<organism evidence="2 3">
    <name type="scientific">Clonostachys solani</name>
    <dbReference type="NCBI Taxonomy" id="160281"/>
    <lineage>
        <taxon>Eukaryota</taxon>
        <taxon>Fungi</taxon>
        <taxon>Dikarya</taxon>
        <taxon>Ascomycota</taxon>
        <taxon>Pezizomycotina</taxon>
        <taxon>Sordariomycetes</taxon>
        <taxon>Hypocreomycetidae</taxon>
        <taxon>Hypocreales</taxon>
        <taxon>Bionectriaceae</taxon>
        <taxon>Clonostachys</taxon>
    </lineage>
</organism>
<dbReference type="AlphaFoldDB" id="A0A9N9Z644"/>
<feature type="transmembrane region" description="Helical" evidence="1">
    <location>
        <begin position="110"/>
        <end position="130"/>
    </location>
</feature>
<keyword evidence="1" id="KW-0812">Transmembrane</keyword>
<keyword evidence="3" id="KW-1185">Reference proteome</keyword>
<keyword evidence="1" id="KW-0472">Membrane</keyword>